<organism evidence="2 3">
    <name type="scientific">Sphingopyxis macrogoltabida</name>
    <name type="common">Sphingomonas macrogoltabidus</name>
    <dbReference type="NCBI Taxonomy" id="33050"/>
    <lineage>
        <taxon>Bacteria</taxon>
        <taxon>Pseudomonadati</taxon>
        <taxon>Pseudomonadota</taxon>
        <taxon>Alphaproteobacteria</taxon>
        <taxon>Sphingomonadales</taxon>
        <taxon>Sphingomonadaceae</taxon>
        <taxon>Sphingopyxis</taxon>
    </lineage>
</organism>
<protein>
    <submittedName>
        <fullName evidence="2">Uncharacterized protein</fullName>
    </submittedName>
</protein>
<feature type="region of interest" description="Disordered" evidence="1">
    <location>
        <begin position="1"/>
        <end position="81"/>
    </location>
</feature>
<dbReference type="AlphaFoldDB" id="A0A2W5KXX1"/>
<proteinExistence type="predicted"/>
<sequence>MGAPWREPGQKESGQRLSLSDRQRDDGIDVAAIVIPEDVGDDPLPCPMRHCEERSDEAISSDRQGGTMAGDCFPRLSPGSQ</sequence>
<evidence type="ECO:0000313" key="2">
    <source>
        <dbReference type="EMBL" id="PZQ21862.1"/>
    </source>
</evidence>
<accession>A0A2W5KXX1</accession>
<dbReference type="Proteomes" id="UP000248597">
    <property type="component" value="Unassembled WGS sequence"/>
</dbReference>
<dbReference type="EMBL" id="QFPJ01000022">
    <property type="protein sequence ID" value="PZQ21862.1"/>
    <property type="molecule type" value="Genomic_DNA"/>
</dbReference>
<gene>
    <name evidence="2" type="ORF">DI569_10545</name>
</gene>
<name>A0A2W5KXX1_SPHMC</name>
<reference evidence="2 3" key="1">
    <citation type="submission" date="2017-08" db="EMBL/GenBank/DDBJ databases">
        <title>Infants hospitalized years apart are colonized by the same room-sourced microbial strains.</title>
        <authorList>
            <person name="Brooks B."/>
            <person name="Olm M.R."/>
            <person name="Firek B.A."/>
            <person name="Baker R."/>
            <person name="Thomas B.C."/>
            <person name="Morowitz M.J."/>
            <person name="Banfield J.F."/>
        </authorList>
    </citation>
    <scope>NUCLEOTIDE SEQUENCE [LARGE SCALE GENOMIC DNA]</scope>
    <source>
        <strain evidence="2">S2_005_003_R2_47</strain>
    </source>
</reference>
<feature type="compositionally biased region" description="Basic and acidic residues" evidence="1">
    <location>
        <begin position="8"/>
        <end position="27"/>
    </location>
</feature>
<evidence type="ECO:0000313" key="3">
    <source>
        <dbReference type="Proteomes" id="UP000248597"/>
    </source>
</evidence>
<comment type="caution">
    <text evidence="2">The sequence shown here is derived from an EMBL/GenBank/DDBJ whole genome shotgun (WGS) entry which is preliminary data.</text>
</comment>
<evidence type="ECO:0000256" key="1">
    <source>
        <dbReference type="SAM" id="MobiDB-lite"/>
    </source>
</evidence>